<evidence type="ECO:0000313" key="1">
    <source>
        <dbReference type="EMBL" id="QHU15696.1"/>
    </source>
</evidence>
<dbReference type="Gene3D" id="3.90.550.10">
    <property type="entry name" value="Spore Coat Polysaccharide Biosynthesis Protein SpsA, Chain A"/>
    <property type="match status" value="1"/>
</dbReference>
<accession>A0A6C0KEX6</accession>
<protein>
    <recommendedName>
        <fullName evidence="2">Glycosyltransferase 2-like domain-containing protein</fullName>
    </recommendedName>
</protein>
<dbReference type="EMBL" id="MN740867">
    <property type="protein sequence ID" value="QHU15696.1"/>
    <property type="molecule type" value="Genomic_DNA"/>
</dbReference>
<dbReference type="SUPFAM" id="SSF53448">
    <property type="entry name" value="Nucleotide-diphospho-sugar transferases"/>
    <property type="match status" value="1"/>
</dbReference>
<sequence length="182" mass="21536">MITIITPSYRQHNIPRLFDSINFDKIDKWIIVYDTTKNRTYQKQYADHPKILEIECSDSGIAGNAQRNYGMSLVDDGFIYFLDDDNIIHPAFWEIIDGLDLNYFYTFDQSRDKNGRVLYGDKIAVYHIDTAMFIVHKKHIKNIVWQNDIYAADGIFICDISKNNTECHRYINQICCYYNYID</sequence>
<evidence type="ECO:0008006" key="2">
    <source>
        <dbReference type="Google" id="ProtNLM"/>
    </source>
</evidence>
<reference evidence="1" key="1">
    <citation type="journal article" date="2020" name="Nature">
        <title>Giant virus diversity and host interactions through global metagenomics.</title>
        <authorList>
            <person name="Schulz F."/>
            <person name="Roux S."/>
            <person name="Paez-Espino D."/>
            <person name="Jungbluth S."/>
            <person name="Walsh D.A."/>
            <person name="Denef V.J."/>
            <person name="McMahon K.D."/>
            <person name="Konstantinidis K.T."/>
            <person name="Eloe-Fadrosh E.A."/>
            <person name="Kyrpides N.C."/>
            <person name="Woyke T."/>
        </authorList>
    </citation>
    <scope>NUCLEOTIDE SEQUENCE</scope>
    <source>
        <strain evidence="1">GVMAG-S-3300010158-109</strain>
    </source>
</reference>
<dbReference type="CDD" id="cd00761">
    <property type="entry name" value="Glyco_tranf_GTA_type"/>
    <property type="match status" value="1"/>
</dbReference>
<dbReference type="AlphaFoldDB" id="A0A6C0KEX6"/>
<name>A0A6C0KEX6_9ZZZZ</name>
<organism evidence="1">
    <name type="scientific">viral metagenome</name>
    <dbReference type="NCBI Taxonomy" id="1070528"/>
    <lineage>
        <taxon>unclassified sequences</taxon>
        <taxon>metagenomes</taxon>
        <taxon>organismal metagenomes</taxon>
    </lineage>
</organism>
<proteinExistence type="predicted"/>
<dbReference type="InterPro" id="IPR029044">
    <property type="entry name" value="Nucleotide-diphossugar_trans"/>
</dbReference>